<dbReference type="AlphaFoldDB" id="A0A5Q6RZY4"/>
<dbReference type="EMBL" id="VDFQ02000002">
    <property type="protein sequence ID" value="KAA1423604.1"/>
    <property type="molecule type" value="Genomic_DNA"/>
</dbReference>
<accession>A0A5Q6RZY4</accession>
<dbReference type="RefSeq" id="WP_149769124.1">
    <property type="nucleotide sequence ID" value="NZ_VDFQ02000002.1"/>
</dbReference>
<reference evidence="1 2" key="1">
    <citation type="submission" date="2019-09" db="EMBL/GenBank/DDBJ databases">
        <title>Mumia zhuanghuii sp. nov. isolated from the intestinal contents of plateau pika (Ochotona curzoniae) in the Qinghai-Tibet plateau of China.</title>
        <authorList>
            <person name="Tian Z."/>
        </authorList>
    </citation>
    <scope>NUCLEOTIDE SEQUENCE [LARGE SCALE GENOMIC DNA]</scope>
    <source>
        <strain evidence="2">350</strain>
    </source>
</reference>
<dbReference type="OrthoDB" id="9894355at2"/>
<evidence type="ECO:0000313" key="2">
    <source>
        <dbReference type="Proteomes" id="UP000307768"/>
    </source>
</evidence>
<sequence>MTMPQDPFEAAPGTAVVYAVSVANASIAAAMSEVAHRLQEIAANEGGASILAVSHQVTVVSAGDDDASMKVAFTGKSRTREYVVSAMATISV</sequence>
<protein>
    <submittedName>
        <fullName evidence="1">Uncharacterized protein</fullName>
    </submittedName>
</protein>
<gene>
    <name evidence="1" type="ORF">FE697_008400</name>
</gene>
<dbReference type="Proteomes" id="UP000307768">
    <property type="component" value="Unassembled WGS sequence"/>
</dbReference>
<comment type="caution">
    <text evidence="1">The sequence shown here is derived from an EMBL/GenBank/DDBJ whole genome shotgun (WGS) entry which is preliminary data.</text>
</comment>
<proteinExistence type="predicted"/>
<name>A0A5Q6RZY4_9ACTN</name>
<evidence type="ECO:0000313" key="1">
    <source>
        <dbReference type="EMBL" id="KAA1423604.1"/>
    </source>
</evidence>
<organism evidence="1 2">
    <name type="scientific">Mumia zhuanghuii</name>
    <dbReference type="NCBI Taxonomy" id="2585211"/>
    <lineage>
        <taxon>Bacteria</taxon>
        <taxon>Bacillati</taxon>
        <taxon>Actinomycetota</taxon>
        <taxon>Actinomycetes</taxon>
        <taxon>Propionibacteriales</taxon>
        <taxon>Nocardioidaceae</taxon>
        <taxon>Mumia</taxon>
    </lineage>
</organism>